<name>A0A4Y2ANU9_ARAVE</name>
<dbReference type="EMBL" id="BGPR01000023">
    <property type="protein sequence ID" value="GBL80915.1"/>
    <property type="molecule type" value="Genomic_DNA"/>
</dbReference>
<dbReference type="OrthoDB" id="10605369at2759"/>
<keyword evidence="2" id="KW-1185">Reference proteome</keyword>
<reference evidence="1 2" key="1">
    <citation type="journal article" date="2019" name="Sci. Rep.">
        <title>Orb-weaving spider Araneus ventricosus genome elucidates the spidroin gene catalogue.</title>
        <authorList>
            <person name="Kono N."/>
            <person name="Nakamura H."/>
            <person name="Ohtoshi R."/>
            <person name="Moran D.A.P."/>
            <person name="Shinohara A."/>
            <person name="Yoshida Y."/>
            <person name="Fujiwara M."/>
            <person name="Mori M."/>
            <person name="Tomita M."/>
            <person name="Arakawa K."/>
        </authorList>
    </citation>
    <scope>NUCLEOTIDE SEQUENCE [LARGE SCALE GENOMIC DNA]</scope>
</reference>
<evidence type="ECO:0000313" key="1">
    <source>
        <dbReference type="EMBL" id="GBL80915.1"/>
    </source>
</evidence>
<evidence type="ECO:0000313" key="2">
    <source>
        <dbReference type="Proteomes" id="UP000499080"/>
    </source>
</evidence>
<dbReference type="Proteomes" id="UP000499080">
    <property type="component" value="Unassembled WGS sequence"/>
</dbReference>
<protein>
    <submittedName>
        <fullName evidence="1">Uncharacterized protein</fullName>
    </submittedName>
</protein>
<proteinExistence type="predicted"/>
<accession>A0A4Y2ANU9</accession>
<sequence>MLNTHFIKASHESFTTGISETSVAHYKDDYEERNFLSAQCQQEEKGNSSLSSSGHPTPAPGLLIQVSRQNVLVVIVETDSLQFIGRQRGRCVHFPQALTRAVGRPLNIQIKTSRPLLNVVSSATNIHYLVTQ</sequence>
<gene>
    <name evidence="1" type="ORF">AVEN_26324_1</name>
</gene>
<organism evidence="1 2">
    <name type="scientific">Araneus ventricosus</name>
    <name type="common">Orbweaver spider</name>
    <name type="synonym">Epeira ventricosa</name>
    <dbReference type="NCBI Taxonomy" id="182803"/>
    <lineage>
        <taxon>Eukaryota</taxon>
        <taxon>Metazoa</taxon>
        <taxon>Ecdysozoa</taxon>
        <taxon>Arthropoda</taxon>
        <taxon>Chelicerata</taxon>
        <taxon>Arachnida</taxon>
        <taxon>Araneae</taxon>
        <taxon>Araneomorphae</taxon>
        <taxon>Entelegynae</taxon>
        <taxon>Araneoidea</taxon>
        <taxon>Araneidae</taxon>
        <taxon>Araneus</taxon>
    </lineage>
</organism>
<comment type="caution">
    <text evidence="1">The sequence shown here is derived from an EMBL/GenBank/DDBJ whole genome shotgun (WGS) entry which is preliminary data.</text>
</comment>
<dbReference type="AlphaFoldDB" id="A0A4Y2ANU9"/>